<evidence type="ECO:0000313" key="2">
    <source>
        <dbReference type="Proteomes" id="UP000499080"/>
    </source>
</evidence>
<comment type="caution">
    <text evidence="1">The sequence shown here is derived from an EMBL/GenBank/DDBJ whole genome shotgun (WGS) entry which is preliminary data.</text>
</comment>
<proteinExistence type="predicted"/>
<reference evidence="1 2" key="1">
    <citation type="journal article" date="2019" name="Sci. Rep.">
        <title>Orb-weaving spider Araneus ventricosus genome elucidates the spidroin gene catalogue.</title>
        <authorList>
            <person name="Kono N."/>
            <person name="Nakamura H."/>
            <person name="Ohtoshi R."/>
            <person name="Moran D.A.P."/>
            <person name="Shinohara A."/>
            <person name="Yoshida Y."/>
            <person name="Fujiwara M."/>
            <person name="Mori M."/>
            <person name="Tomita M."/>
            <person name="Arakawa K."/>
        </authorList>
    </citation>
    <scope>NUCLEOTIDE SEQUENCE [LARGE SCALE GENOMIC DNA]</scope>
</reference>
<dbReference type="Proteomes" id="UP000499080">
    <property type="component" value="Unassembled WGS sequence"/>
</dbReference>
<gene>
    <name evidence="1" type="ORF">AVEN_15414_1</name>
</gene>
<evidence type="ECO:0000313" key="1">
    <source>
        <dbReference type="EMBL" id="GBM07165.1"/>
    </source>
</evidence>
<dbReference type="EMBL" id="BGPR01000239">
    <property type="protein sequence ID" value="GBM07165.1"/>
    <property type="molecule type" value="Genomic_DNA"/>
</dbReference>
<dbReference type="AlphaFoldDB" id="A0A4Y2CV63"/>
<name>A0A4Y2CV63_ARAVE</name>
<keyword evidence="2" id="KW-1185">Reference proteome</keyword>
<sequence>MRKERKCFAKQFRPLFVSGATSLRTNSSVTEIERIQKGVLFAREAIPRVKTAFFPREGLRGGRRGTTFRWPAQQHGRRAGIRPSRGVTCPAPHLPPQPHLCRKDGLPYLAHIRSFLKFEAFRML</sequence>
<organism evidence="1 2">
    <name type="scientific">Araneus ventricosus</name>
    <name type="common">Orbweaver spider</name>
    <name type="synonym">Epeira ventricosa</name>
    <dbReference type="NCBI Taxonomy" id="182803"/>
    <lineage>
        <taxon>Eukaryota</taxon>
        <taxon>Metazoa</taxon>
        <taxon>Ecdysozoa</taxon>
        <taxon>Arthropoda</taxon>
        <taxon>Chelicerata</taxon>
        <taxon>Arachnida</taxon>
        <taxon>Araneae</taxon>
        <taxon>Araneomorphae</taxon>
        <taxon>Entelegynae</taxon>
        <taxon>Araneoidea</taxon>
        <taxon>Araneidae</taxon>
        <taxon>Araneus</taxon>
    </lineage>
</organism>
<protein>
    <submittedName>
        <fullName evidence="1">Uncharacterized protein</fullName>
    </submittedName>
</protein>
<accession>A0A4Y2CV63</accession>